<gene>
    <name evidence="6" type="ORF">SGL43_00201</name>
</gene>
<dbReference type="PANTHER" id="PTHR43580:SF2">
    <property type="entry name" value="CYTOKINE-LIKE NUCLEAR FACTOR N-PAC"/>
    <property type="match status" value="1"/>
</dbReference>
<dbReference type="SUPFAM" id="SSF51735">
    <property type="entry name" value="NAD(P)-binding Rossmann-fold domains"/>
    <property type="match status" value="1"/>
</dbReference>
<feature type="domain" description="NADPH-dependent reductive aminase-like C-terminal" evidence="5">
    <location>
        <begin position="186"/>
        <end position="311"/>
    </location>
</feature>
<evidence type="ECO:0000259" key="5">
    <source>
        <dbReference type="Pfam" id="PF21761"/>
    </source>
</evidence>
<evidence type="ECO:0000256" key="3">
    <source>
        <dbReference type="SAM" id="MobiDB-lite"/>
    </source>
</evidence>
<dbReference type="InterPro" id="IPR051265">
    <property type="entry name" value="HIBADH-related_NP60_sf"/>
</dbReference>
<dbReference type="InterPro" id="IPR048666">
    <property type="entry name" value="RedAm-like_C"/>
</dbReference>
<dbReference type="InterPro" id="IPR013328">
    <property type="entry name" value="6PGD_dom2"/>
</dbReference>
<dbReference type="InterPro" id="IPR006115">
    <property type="entry name" value="6PGDH_NADP-bd"/>
</dbReference>
<comment type="caution">
    <text evidence="6">The sequence shown here is derived from an EMBL/GenBank/DDBJ whole genome shotgun (WGS) entry which is preliminary data.</text>
</comment>
<evidence type="ECO:0000313" key="6">
    <source>
        <dbReference type="EMBL" id="CAH9413203.1"/>
    </source>
</evidence>
<feature type="region of interest" description="Disordered" evidence="3">
    <location>
        <begin position="312"/>
        <end position="333"/>
    </location>
</feature>
<dbReference type="Gene3D" id="3.40.50.720">
    <property type="entry name" value="NAD(P)-binding Rossmann-like Domain"/>
    <property type="match status" value="1"/>
</dbReference>
<sequence>MAGGTGFRLPPIDPLEAAMNSTATEHPGSVTVIGLGPMGRAMAEALLDRGYGVTVWNRTASRADDLVARGAVLAPCPADAVAANEVIILSLTDYEAVHAVLEPAAQALHDKVLLNLTSATPEEARAGARWAAGLGAVQLTGGVNSSPSGIGQPDSATLYSGPREVFDRHRQVLEALTGRVEHQGEDPGLAALSYQLGMVMFWTSMLSFWQAVALARANGLKAADILPYATETADSLAQFFAFYAERIDAGVHDGDVDRLAMGVASAEHVLHTHTEAGVDSTLPAAVVDLFRRGMAAGRAGDSFSSLVELLAKPGDPTEEGTDGRVREDGLSLR</sequence>
<dbReference type="PANTHER" id="PTHR43580">
    <property type="entry name" value="OXIDOREDUCTASE GLYR1-RELATED"/>
    <property type="match status" value="1"/>
</dbReference>
<dbReference type="InterPro" id="IPR036291">
    <property type="entry name" value="NAD(P)-bd_dom_sf"/>
</dbReference>
<protein>
    <submittedName>
        <fullName evidence="6">3-hydroxyisobutyrate dehydrogenase family protein</fullName>
    </submittedName>
</protein>
<accession>A0ABN8USP6</accession>
<dbReference type="Pfam" id="PF21761">
    <property type="entry name" value="RedAm-like_C"/>
    <property type="match status" value="1"/>
</dbReference>
<dbReference type="Pfam" id="PF03446">
    <property type="entry name" value="NAD_binding_2"/>
    <property type="match status" value="1"/>
</dbReference>
<dbReference type="Gene3D" id="1.10.1040.10">
    <property type="entry name" value="N-(1-d-carboxylethyl)-l-norvaline Dehydrogenase, domain 2"/>
    <property type="match status" value="1"/>
</dbReference>
<evidence type="ECO:0000256" key="1">
    <source>
        <dbReference type="ARBA" id="ARBA00009080"/>
    </source>
</evidence>
<feature type="compositionally biased region" description="Basic and acidic residues" evidence="3">
    <location>
        <begin position="321"/>
        <end position="333"/>
    </location>
</feature>
<organism evidence="6 7">
    <name type="scientific">Streptomyces globisporus</name>
    <dbReference type="NCBI Taxonomy" id="1908"/>
    <lineage>
        <taxon>Bacteria</taxon>
        <taxon>Bacillati</taxon>
        <taxon>Actinomycetota</taxon>
        <taxon>Actinomycetes</taxon>
        <taxon>Kitasatosporales</taxon>
        <taxon>Streptomycetaceae</taxon>
        <taxon>Streptomyces</taxon>
    </lineage>
</organism>
<evidence type="ECO:0000259" key="4">
    <source>
        <dbReference type="Pfam" id="PF03446"/>
    </source>
</evidence>
<evidence type="ECO:0000313" key="7">
    <source>
        <dbReference type="Proteomes" id="UP001154015"/>
    </source>
</evidence>
<dbReference type="InterPro" id="IPR015815">
    <property type="entry name" value="HIBADH-related"/>
</dbReference>
<proteinExistence type="inferred from homology"/>
<keyword evidence="2" id="KW-0560">Oxidoreductase</keyword>
<reference evidence="6" key="1">
    <citation type="submission" date="2022-03" db="EMBL/GenBank/DDBJ databases">
        <authorList>
            <person name="Leyn A S."/>
        </authorList>
    </citation>
    <scope>NUCLEOTIDE SEQUENCE</scope>
    <source>
        <strain evidence="6">Streptomyces globisporus 4-3</strain>
    </source>
</reference>
<keyword evidence="7" id="KW-1185">Reference proteome</keyword>
<name>A0ABN8USP6_STRGL</name>
<dbReference type="Proteomes" id="UP001154015">
    <property type="component" value="Unassembled WGS sequence"/>
</dbReference>
<evidence type="ECO:0000256" key="2">
    <source>
        <dbReference type="ARBA" id="ARBA00023002"/>
    </source>
</evidence>
<dbReference type="EMBL" id="CAKXYP010000001">
    <property type="protein sequence ID" value="CAH9413203.1"/>
    <property type="molecule type" value="Genomic_DNA"/>
</dbReference>
<dbReference type="PIRSF" id="PIRSF000103">
    <property type="entry name" value="HIBADH"/>
    <property type="match status" value="1"/>
</dbReference>
<feature type="domain" description="6-phosphogluconate dehydrogenase NADP-binding" evidence="4">
    <location>
        <begin position="30"/>
        <end position="181"/>
    </location>
</feature>
<comment type="similarity">
    <text evidence="1">Belongs to the HIBADH-related family.</text>
</comment>